<dbReference type="Gene3D" id="1.10.10.60">
    <property type="entry name" value="Homeodomain-like"/>
    <property type="match status" value="2"/>
</dbReference>
<organism evidence="9 10">
    <name type="scientific">Fraxinus pennsylvanica</name>
    <dbReference type="NCBI Taxonomy" id="56036"/>
    <lineage>
        <taxon>Eukaryota</taxon>
        <taxon>Viridiplantae</taxon>
        <taxon>Streptophyta</taxon>
        <taxon>Embryophyta</taxon>
        <taxon>Tracheophyta</taxon>
        <taxon>Spermatophyta</taxon>
        <taxon>Magnoliopsida</taxon>
        <taxon>eudicotyledons</taxon>
        <taxon>Gunneridae</taxon>
        <taxon>Pentapetalae</taxon>
        <taxon>asterids</taxon>
        <taxon>lamiids</taxon>
        <taxon>Lamiales</taxon>
        <taxon>Oleaceae</taxon>
        <taxon>Oleeae</taxon>
        <taxon>Fraxinus</taxon>
    </lineage>
</organism>
<evidence type="ECO:0000313" key="9">
    <source>
        <dbReference type="EMBL" id="CAI9757678.1"/>
    </source>
</evidence>
<dbReference type="Proteomes" id="UP000834106">
    <property type="component" value="Chromosome 3"/>
</dbReference>
<dbReference type="InterPro" id="IPR017930">
    <property type="entry name" value="Myb_dom"/>
</dbReference>
<evidence type="ECO:0000259" key="8">
    <source>
        <dbReference type="PROSITE" id="PS51294"/>
    </source>
</evidence>
<feature type="domain" description="Myb-like" evidence="7">
    <location>
        <begin position="11"/>
        <end position="63"/>
    </location>
</feature>
<sequence length="346" mass="38249">MAPGQHTCCDKKKIKRGLWSPEEDEKLIRHISAYGHGCWSAVPRLAGLQRCGKSCRLRWINYLRPDLKRGSFSPEEAALIIDLHNILGNKWAQIAKHLPGRSDNEIKNFWNSSIKKKLMARNLSNSARSNFQGLSSMNFNSYLIPTAQMDQVYIPPAAPNNPLPLGFDQVNINTNLIPALTSLPISSLDSSAYNLPPLAWMASEYHQPQLVDHQQQFIKQKDNSIFINGGPAAPQYFNAPPLMRTYADTSVINGLPKLCEMANGNQIGMYSSVPPVLEAVSKGFSGFPSGLYAPEMQVPAVGHILFIQSLMSTFNASSSHSQALPLLPCSRPFLLNPNQPSGWINP</sequence>
<dbReference type="GO" id="GO:0003677">
    <property type="term" value="F:DNA binding"/>
    <property type="evidence" value="ECO:0007669"/>
    <property type="project" value="UniProtKB-KW"/>
</dbReference>
<dbReference type="PROSITE" id="PS50090">
    <property type="entry name" value="MYB_LIKE"/>
    <property type="match status" value="2"/>
</dbReference>
<dbReference type="InterPro" id="IPR009057">
    <property type="entry name" value="Homeodomain-like_sf"/>
</dbReference>
<keyword evidence="6" id="KW-0539">Nucleus</keyword>
<gene>
    <name evidence="9" type="ORF">FPE_LOCUS5108</name>
</gene>
<evidence type="ECO:0000256" key="3">
    <source>
        <dbReference type="ARBA" id="ARBA00023015"/>
    </source>
</evidence>
<dbReference type="FunFam" id="1.10.10.60:FF:000047">
    <property type="entry name" value="Myb transcription factor"/>
    <property type="match status" value="1"/>
</dbReference>
<feature type="domain" description="HTH myb-type" evidence="8">
    <location>
        <begin position="64"/>
        <end position="118"/>
    </location>
</feature>
<comment type="subcellular location">
    <subcellularLocation>
        <location evidence="1">Nucleus</location>
    </subcellularLocation>
</comment>
<keyword evidence="3" id="KW-0805">Transcription regulation</keyword>
<evidence type="ECO:0000256" key="2">
    <source>
        <dbReference type="ARBA" id="ARBA00022737"/>
    </source>
</evidence>
<reference evidence="9" key="1">
    <citation type="submission" date="2023-05" db="EMBL/GenBank/DDBJ databases">
        <authorList>
            <person name="Huff M."/>
        </authorList>
    </citation>
    <scope>NUCLEOTIDE SEQUENCE</scope>
</reference>
<protein>
    <submittedName>
        <fullName evidence="9">Uncharacterized protein</fullName>
    </submittedName>
</protein>
<keyword evidence="2" id="KW-0677">Repeat</keyword>
<dbReference type="SMART" id="SM00717">
    <property type="entry name" value="SANT"/>
    <property type="match status" value="2"/>
</dbReference>
<dbReference type="CDD" id="cd00167">
    <property type="entry name" value="SANT"/>
    <property type="match status" value="2"/>
</dbReference>
<dbReference type="GO" id="GO:0005634">
    <property type="term" value="C:nucleus"/>
    <property type="evidence" value="ECO:0007669"/>
    <property type="project" value="UniProtKB-SubCell"/>
</dbReference>
<dbReference type="EMBL" id="OU503038">
    <property type="protein sequence ID" value="CAI9757678.1"/>
    <property type="molecule type" value="Genomic_DNA"/>
</dbReference>
<dbReference type="Pfam" id="PF00249">
    <property type="entry name" value="Myb_DNA-binding"/>
    <property type="match status" value="2"/>
</dbReference>
<dbReference type="InterPro" id="IPR051953">
    <property type="entry name" value="Plant_SW-associated_TFs"/>
</dbReference>
<dbReference type="PROSITE" id="PS51294">
    <property type="entry name" value="HTH_MYB"/>
    <property type="match status" value="2"/>
</dbReference>
<evidence type="ECO:0000313" key="10">
    <source>
        <dbReference type="Proteomes" id="UP000834106"/>
    </source>
</evidence>
<evidence type="ECO:0000256" key="1">
    <source>
        <dbReference type="ARBA" id="ARBA00004123"/>
    </source>
</evidence>
<name>A0AAD2DML1_9LAMI</name>
<dbReference type="PANTHER" id="PTHR47997:SF87">
    <property type="entry name" value="TRANSCRIPTION FACTOR MYB26"/>
    <property type="match status" value="1"/>
</dbReference>
<accession>A0AAD2DML1</accession>
<dbReference type="InterPro" id="IPR001005">
    <property type="entry name" value="SANT/Myb"/>
</dbReference>
<keyword evidence="5" id="KW-0804">Transcription</keyword>
<feature type="domain" description="Myb-like" evidence="7">
    <location>
        <begin position="64"/>
        <end position="114"/>
    </location>
</feature>
<evidence type="ECO:0000256" key="4">
    <source>
        <dbReference type="ARBA" id="ARBA00023125"/>
    </source>
</evidence>
<evidence type="ECO:0000256" key="6">
    <source>
        <dbReference type="ARBA" id="ARBA00023242"/>
    </source>
</evidence>
<feature type="domain" description="HTH myb-type" evidence="8">
    <location>
        <begin position="11"/>
        <end position="63"/>
    </location>
</feature>
<dbReference type="SUPFAM" id="SSF46689">
    <property type="entry name" value="Homeodomain-like"/>
    <property type="match status" value="1"/>
</dbReference>
<proteinExistence type="predicted"/>
<keyword evidence="4" id="KW-0238">DNA-binding</keyword>
<dbReference type="PANTHER" id="PTHR47997">
    <property type="entry name" value="MYB DOMAIN PROTEIN 55"/>
    <property type="match status" value="1"/>
</dbReference>
<evidence type="ECO:0000259" key="7">
    <source>
        <dbReference type="PROSITE" id="PS50090"/>
    </source>
</evidence>
<keyword evidence="10" id="KW-1185">Reference proteome</keyword>
<dbReference type="FunFam" id="1.10.10.60:FF:000140">
    <property type="entry name" value="Myb transcription factor"/>
    <property type="match status" value="1"/>
</dbReference>
<evidence type="ECO:0000256" key="5">
    <source>
        <dbReference type="ARBA" id="ARBA00023163"/>
    </source>
</evidence>
<dbReference type="AlphaFoldDB" id="A0AAD2DML1"/>